<dbReference type="EMBL" id="JAFMYU010000003">
    <property type="protein sequence ID" value="MBO0930546.1"/>
    <property type="molecule type" value="Genomic_DNA"/>
</dbReference>
<protein>
    <recommendedName>
        <fullName evidence="3">Deoxyribose-phosphate aldolase</fullName>
    </recommendedName>
</protein>
<evidence type="ECO:0008006" key="3">
    <source>
        <dbReference type="Google" id="ProtNLM"/>
    </source>
</evidence>
<organism evidence="1 2">
    <name type="scientific">Fibrella aquatilis</name>
    <dbReference type="NCBI Taxonomy" id="2817059"/>
    <lineage>
        <taxon>Bacteria</taxon>
        <taxon>Pseudomonadati</taxon>
        <taxon>Bacteroidota</taxon>
        <taxon>Cytophagia</taxon>
        <taxon>Cytophagales</taxon>
        <taxon>Spirosomataceae</taxon>
        <taxon>Fibrella</taxon>
    </lineage>
</organism>
<evidence type="ECO:0000313" key="1">
    <source>
        <dbReference type="EMBL" id="MBO0930546.1"/>
    </source>
</evidence>
<dbReference type="InterPro" id="IPR045444">
    <property type="entry name" value="DUF6503"/>
</dbReference>
<dbReference type="AlphaFoldDB" id="A0A939G5S6"/>
<comment type="caution">
    <text evidence="1">The sequence shown here is derived from an EMBL/GenBank/DDBJ whole genome shotgun (WGS) entry which is preliminary data.</text>
</comment>
<gene>
    <name evidence="1" type="ORF">J2I48_06045</name>
</gene>
<accession>A0A939G5S6</accession>
<reference evidence="1 2" key="1">
    <citation type="submission" date="2021-03" db="EMBL/GenBank/DDBJ databases">
        <title>Fibrella sp. HMF5036 genome sequencing and assembly.</title>
        <authorList>
            <person name="Kang H."/>
            <person name="Kim H."/>
            <person name="Bae S."/>
            <person name="Joh K."/>
        </authorList>
    </citation>
    <scope>NUCLEOTIDE SEQUENCE [LARGE SCALE GENOMIC DNA]</scope>
    <source>
        <strain evidence="1 2">HMF5036</strain>
    </source>
</reference>
<sequence>MAAACQSSNKAQTLIDQAITAHGGEAWQDKRIEFDFRKFHLTLEHQGGKFRYERAQRDSLGAEIRDILTNESFVRTINGQKQVLDSVQVGKYSRAVNSVAYFVLLPFKLRDPAVLADYVGEGTVDGQRYDKVRVRFRADGGGKDHGDTFCYWFNQQTHTMDYLSYSDEGPRFRKAIHPQVVGGIRFQDYINYKSNDTDTTASIRYDQQYMAGQFTELSRIENKNIRVVPLR</sequence>
<name>A0A939G5S6_9BACT</name>
<evidence type="ECO:0000313" key="2">
    <source>
        <dbReference type="Proteomes" id="UP000664795"/>
    </source>
</evidence>
<proteinExistence type="predicted"/>
<dbReference type="Proteomes" id="UP000664795">
    <property type="component" value="Unassembled WGS sequence"/>
</dbReference>
<keyword evidence="2" id="KW-1185">Reference proteome</keyword>
<dbReference type="Pfam" id="PF20113">
    <property type="entry name" value="DUF6503"/>
    <property type="match status" value="1"/>
</dbReference>